<dbReference type="Proteomes" id="UP000032568">
    <property type="component" value="Chromosome"/>
</dbReference>
<gene>
    <name evidence="1" type="ORF">SG35_001155</name>
</gene>
<evidence type="ECO:0000313" key="1">
    <source>
        <dbReference type="EMBL" id="WDD99328.1"/>
    </source>
</evidence>
<keyword evidence="2" id="KW-1185">Reference proteome</keyword>
<dbReference type="AlphaFoldDB" id="A0AAE9YRX6"/>
<accession>A0AAE9YRX6</accession>
<organism evidence="1 2">
    <name type="scientific">Thalassomonas actiniarum</name>
    <dbReference type="NCBI Taxonomy" id="485447"/>
    <lineage>
        <taxon>Bacteria</taxon>
        <taxon>Pseudomonadati</taxon>
        <taxon>Pseudomonadota</taxon>
        <taxon>Gammaproteobacteria</taxon>
        <taxon>Alteromonadales</taxon>
        <taxon>Colwelliaceae</taxon>
        <taxon>Thalassomonas</taxon>
    </lineage>
</organism>
<protein>
    <submittedName>
        <fullName evidence="1">Uncharacterized protein</fullName>
    </submittedName>
</protein>
<dbReference type="RefSeq" id="WP_152646675.1">
    <property type="nucleotide sequence ID" value="NZ_CP059735.1"/>
</dbReference>
<evidence type="ECO:0000313" key="2">
    <source>
        <dbReference type="Proteomes" id="UP000032568"/>
    </source>
</evidence>
<proteinExistence type="predicted"/>
<reference evidence="1 2" key="2">
    <citation type="journal article" date="2022" name="Mar. Drugs">
        <title>Bioassay-Guided Fractionation Leads to the Detection of Cholic Acid Generated by the Rare Thalassomonas sp.</title>
        <authorList>
            <person name="Pheiffer F."/>
            <person name="Schneider Y.K."/>
            <person name="Hansen E.H."/>
            <person name="Andersen J.H."/>
            <person name="Isaksson J."/>
            <person name="Busche T."/>
            <person name="R C."/>
            <person name="Kalinowski J."/>
            <person name="Zyl L.V."/>
            <person name="Trindade M."/>
        </authorList>
    </citation>
    <scope>NUCLEOTIDE SEQUENCE [LARGE SCALE GENOMIC DNA]</scope>
    <source>
        <strain evidence="1 2">A5K-106</strain>
    </source>
</reference>
<dbReference type="EMBL" id="CP059735">
    <property type="protein sequence ID" value="WDD99328.1"/>
    <property type="molecule type" value="Genomic_DNA"/>
</dbReference>
<name>A0AAE9YRX6_9GAMM</name>
<sequence>MTSINSMSSDPGAIHYRQTNVVGVKSVENKNNEFQAVAPVPAIEQQKSSGVPLSQQGVVNLAYQMGPLKELPESVKAGMLTREDAKATLESIEQDRLAYEASGPLKETQALIWVNGEVVAMYDQQGQGASRNFVAGDIKQANGDLNALMDLLKEKYGSDVSIETFAPGTGPTNAEAFELFNGISYSDFINSEIGGRKEALANEQMLGLQRDDAEQKRRILYEQVPQTAVFKVGGSIVGSLNEKGFVDINANILEQADARGIDREALQAFYSYDEMSNTDSDKMQAMLEDIFGGDIEVQQFSGSDMPSLGAVRNDAKAGVLPL</sequence>
<dbReference type="KEGG" id="tact:SG35_001155"/>
<reference evidence="1 2" key="1">
    <citation type="journal article" date="2015" name="Genome Announc.">
        <title>Draft Genome Sequences of Marine Isolates of Thalassomonas viridans and Thalassomonas actiniarum.</title>
        <authorList>
            <person name="Olonade I."/>
            <person name="van Zyl L.J."/>
            <person name="Trindade M."/>
        </authorList>
    </citation>
    <scope>NUCLEOTIDE SEQUENCE [LARGE SCALE GENOMIC DNA]</scope>
    <source>
        <strain evidence="1 2">A5K-106</strain>
    </source>
</reference>